<keyword evidence="1" id="KW-0732">Signal</keyword>
<dbReference type="EMBL" id="BAABJM010000003">
    <property type="protein sequence ID" value="GAA5058965.1"/>
    <property type="molecule type" value="Genomic_DNA"/>
</dbReference>
<gene>
    <name evidence="2" type="ORF">GCM10023318_38910</name>
</gene>
<sequence>MISKKALLAIPSIPALAALAVFTAAGPANAEEGNGGKFATSYAVANGPCVGTVDTYVGGNFYPGMAGFTVATQLYGIGPCTLPITLNWRNLDTGETGSVAKEARGPGYWGSDGRGALFSPGLGRFSATITIGGAHLPDPGTVEFSVKKYEG</sequence>
<evidence type="ECO:0000313" key="2">
    <source>
        <dbReference type="EMBL" id="GAA5058965.1"/>
    </source>
</evidence>
<dbReference type="RefSeq" id="WP_345496952.1">
    <property type="nucleotide sequence ID" value="NZ_BAABJM010000003.1"/>
</dbReference>
<name>A0ABP9KHK4_9NOCA</name>
<proteinExistence type="predicted"/>
<dbReference type="Proteomes" id="UP001500603">
    <property type="component" value="Unassembled WGS sequence"/>
</dbReference>
<evidence type="ECO:0000313" key="3">
    <source>
        <dbReference type="Proteomes" id="UP001500603"/>
    </source>
</evidence>
<comment type="caution">
    <text evidence="2">The sequence shown here is derived from an EMBL/GenBank/DDBJ whole genome shotgun (WGS) entry which is preliminary data.</text>
</comment>
<protein>
    <submittedName>
        <fullName evidence="2">Uncharacterized protein</fullName>
    </submittedName>
</protein>
<organism evidence="2 3">
    <name type="scientific">Nocardia callitridis</name>
    <dbReference type="NCBI Taxonomy" id="648753"/>
    <lineage>
        <taxon>Bacteria</taxon>
        <taxon>Bacillati</taxon>
        <taxon>Actinomycetota</taxon>
        <taxon>Actinomycetes</taxon>
        <taxon>Mycobacteriales</taxon>
        <taxon>Nocardiaceae</taxon>
        <taxon>Nocardia</taxon>
    </lineage>
</organism>
<reference evidence="3" key="1">
    <citation type="journal article" date="2019" name="Int. J. Syst. Evol. Microbiol.">
        <title>The Global Catalogue of Microorganisms (GCM) 10K type strain sequencing project: providing services to taxonomists for standard genome sequencing and annotation.</title>
        <authorList>
            <consortium name="The Broad Institute Genomics Platform"/>
            <consortium name="The Broad Institute Genome Sequencing Center for Infectious Disease"/>
            <person name="Wu L."/>
            <person name="Ma J."/>
        </authorList>
    </citation>
    <scope>NUCLEOTIDE SEQUENCE [LARGE SCALE GENOMIC DNA]</scope>
    <source>
        <strain evidence="3">JCM 18298</strain>
    </source>
</reference>
<keyword evidence="3" id="KW-1185">Reference proteome</keyword>
<feature type="signal peptide" evidence="1">
    <location>
        <begin position="1"/>
        <end position="30"/>
    </location>
</feature>
<feature type="chain" id="PRO_5045196214" evidence="1">
    <location>
        <begin position="31"/>
        <end position="151"/>
    </location>
</feature>
<accession>A0ABP9KHK4</accession>
<evidence type="ECO:0000256" key="1">
    <source>
        <dbReference type="SAM" id="SignalP"/>
    </source>
</evidence>